<evidence type="ECO:0000256" key="1">
    <source>
        <dbReference type="SAM" id="Phobius"/>
    </source>
</evidence>
<feature type="transmembrane region" description="Helical" evidence="1">
    <location>
        <begin position="154"/>
        <end position="173"/>
    </location>
</feature>
<dbReference type="Proteomes" id="UP000886723">
    <property type="component" value="Unassembled WGS sequence"/>
</dbReference>
<dbReference type="Pfam" id="PF22564">
    <property type="entry name" value="HAAS"/>
    <property type="match status" value="1"/>
</dbReference>
<reference evidence="2" key="1">
    <citation type="submission" date="2020-10" db="EMBL/GenBank/DDBJ databases">
        <authorList>
            <person name="Gilroy R."/>
        </authorList>
    </citation>
    <scope>NUCLEOTIDE SEQUENCE</scope>
    <source>
        <strain evidence="2">ChiBcec2-4451</strain>
    </source>
</reference>
<protein>
    <recommendedName>
        <fullName evidence="4">DUF1700 domain-containing protein</fullName>
    </recommendedName>
</protein>
<keyword evidence="1" id="KW-0472">Membrane</keyword>
<gene>
    <name evidence="2" type="ORF">IAA63_07175</name>
</gene>
<dbReference type="EMBL" id="DVON01000159">
    <property type="protein sequence ID" value="HIV12905.1"/>
    <property type="molecule type" value="Genomic_DNA"/>
</dbReference>
<accession>A0A9D1NVR4</accession>
<feature type="transmembrane region" description="Helical" evidence="1">
    <location>
        <begin position="218"/>
        <end position="240"/>
    </location>
</feature>
<feature type="transmembrane region" description="Helical" evidence="1">
    <location>
        <begin position="180"/>
        <end position="202"/>
    </location>
</feature>
<reference evidence="2" key="2">
    <citation type="journal article" date="2021" name="PeerJ">
        <title>Extensive microbial diversity within the chicken gut microbiome revealed by metagenomics and culture.</title>
        <authorList>
            <person name="Gilroy R."/>
            <person name="Ravi A."/>
            <person name="Getino M."/>
            <person name="Pursley I."/>
            <person name="Horton D.L."/>
            <person name="Alikhan N.F."/>
            <person name="Baker D."/>
            <person name="Gharbi K."/>
            <person name="Hall N."/>
            <person name="Watson M."/>
            <person name="Adriaenssens E.M."/>
            <person name="Foster-Nyarko E."/>
            <person name="Jarju S."/>
            <person name="Secka A."/>
            <person name="Antonio M."/>
            <person name="Oren A."/>
            <person name="Chaudhuri R.R."/>
            <person name="La Ragione R."/>
            <person name="Hildebrand F."/>
            <person name="Pallen M.J."/>
        </authorList>
    </citation>
    <scope>NUCLEOTIDE SEQUENCE</scope>
    <source>
        <strain evidence="2">ChiBcec2-4451</strain>
    </source>
</reference>
<keyword evidence="1" id="KW-1133">Transmembrane helix</keyword>
<dbReference type="AlphaFoldDB" id="A0A9D1NVR4"/>
<organism evidence="2 3">
    <name type="scientific">Candidatus Pullilachnospira stercoravium</name>
    <dbReference type="NCBI Taxonomy" id="2840913"/>
    <lineage>
        <taxon>Bacteria</taxon>
        <taxon>Bacillati</taxon>
        <taxon>Bacillota</taxon>
        <taxon>Clostridia</taxon>
        <taxon>Lachnospirales</taxon>
        <taxon>Lachnospiraceae</taxon>
        <taxon>Lachnospiraceae incertae sedis</taxon>
        <taxon>Candidatus Pullilachnospira</taxon>
    </lineage>
</organism>
<sequence>MTREEKQMRQYLRQIGRQLEVTGALRERILSDLENDIRAGLEQGETMEKIRDRMGTPEEIGKRFSEELGTDRKPSWIWLPRAGLLLSAAALVIIVLWSLLAGQLLPGMAGANGDSAAIIGGTDSATSISVIGGADGPTSIYLAGRIGGNWTEPWKVILLLLAVFLACGAVCLAGQKRRNAAALILAVLAVATALGGGILGWLSPDGIGLYLAGGVQNLWFWAGAAGALLVALGALVFVIAKMMSRKK</sequence>
<comment type="caution">
    <text evidence="2">The sequence shown here is derived from an EMBL/GenBank/DDBJ whole genome shotgun (WGS) entry which is preliminary data.</text>
</comment>
<feature type="transmembrane region" description="Helical" evidence="1">
    <location>
        <begin position="82"/>
        <end position="100"/>
    </location>
</feature>
<keyword evidence="1" id="KW-0812">Transmembrane</keyword>
<evidence type="ECO:0000313" key="2">
    <source>
        <dbReference type="EMBL" id="HIV12905.1"/>
    </source>
</evidence>
<evidence type="ECO:0000313" key="3">
    <source>
        <dbReference type="Proteomes" id="UP000886723"/>
    </source>
</evidence>
<evidence type="ECO:0008006" key="4">
    <source>
        <dbReference type="Google" id="ProtNLM"/>
    </source>
</evidence>
<name>A0A9D1NVR4_9FIRM</name>
<proteinExistence type="predicted"/>